<protein>
    <submittedName>
        <fullName evidence="3">GlcNAc-PI de-N-acetylase</fullName>
    </submittedName>
</protein>
<feature type="region of interest" description="Disordered" evidence="2">
    <location>
        <begin position="1"/>
        <end position="52"/>
    </location>
</feature>
<dbReference type="GO" id="GO:0016137">
    <property type="term" value="P:glycoside metabolic process"/>
    <property type="evidence" value="ECO:0007669"/>
    <property type="project" value="UniProtKB-ARBA"/>
</dbReference>
<dbReference type="PANTHER" id="PTHR12993:SF26">
    <property type="entry name" value="1D-MYO-INOSITOL 2-ACETAMIDO-2-DEOXY-ALPHA-D-GLUCOPYRANOSIDE DEACETYLASE"/>
    <property type="match status" value="1"/>
</dbReference>
<evidence type="ECO:0000313" key="4">
    <source>
        <dbReference type="Proteomes" id="UP000248783"/>
    </source>
</evidence>
<dbReference type="Proteomes" id="UP000248783">
    <property type="component" value="Unassembled WGS sequence"/>
</dbReference>
<name>A0A2W5WVL3_9MICO</name>
<reference evidence="3 4" key="1">
    <citation type="submission" date="2018-06" db="EMBL/GenBank/DDBJ databases">
        <title>Whole genome sequencing of a novel hydrocarbon degrading bacterial strain, PW21 isolated from oil contaminated produced water sample.</title>
        <authorList>
            <person name="Nagkirti P."/>
            <person name="Shaikh A."/>
            <person name="Gowdaman V."/>
            <person name="Engineer A.E."/>
            <person name="Dagar S."/>
            <person name="Dhakephalkar P.K."/>
        </authorList>
    </citation>
    <scope>NUCLEOTIDE SEQUENCE [LARGE SCALE GENOMIC DNA]</scope>
    <source>
        <strain evidence="3 4">PW21</strain>
    </source>
</reference>
<dbReference type="Gene3D" id="3.40.50.10320">
    <property type="entry name" value="LmbE-like"/>
    <property type="match status" value="1"/>
</dbReference>
<dbReference type="AlphaFoldDB" id="A0A2W5WVL3"/>
<comment type="caution">
    <text evidence="3">The sequence shown here is derived from an EMBL/GenBank/DDBJ whole genome shotgun (WGS) entry which is preliminary data.</text>
</comment>
<dbReference type="InterPro" id="IPR024078">
    <property type="entry name" value="LmbE-like_dom_sf"/>
</dbReference>
<evidence type="ECO:0000256" key="2">
    <source>
        <dbReference type="SAM" id="MobiDB-lite"/>
    </source>
</evidence>
<dbReference type="Pfam" id="PF02585">
    <property type="entry name" value="PIG-L"/>
    <property type="match status" value="1"/>
</dbReference>
<evidence type="ECO:0000313" key="3">
    <source>
        <dbReference type="EMBL" id="PZR55509.1"/>
    </source>
</evidence>
<keyword evidence="4" id="KW-1185">Reference proteome</keyword>
<keyword evidence="1" id="KW-0862">Zinc</keyword>
<gene>
    <name evidence="3" type="ORF">DNL40_01400</name>
</gene>
<dbReference type="GO" id="GO:0016811">
    <property type="term" value="F:hydrolase activity, acting on carbon-nitrogen (but not peptide) bonds, in linear amides"/>
    <property type="evidence" value="ECO:0007669"/>
    <property type="project" value="TreeGrafter"/>
</dbReference>
<dbReference type="SUPFAM" id="SSF102588">
    <property type="entry name" value="LmbE-like"/>
    <property type="match status" value="1"/>
</dbReference>
<dbReference type="EMBL" id="QKWH01000001">
    <property type="protein sequence ID" value="PZR55509.1"/>
    <property type="molecule type" value="Genomic_DNA"/>
</dbReference>
<evidence type="ECO:0000256" key="1">
    <source>
        <dbReference type="ARBA" id="ARBA00022833"/>
    </source>
</evidence>
<accession>A0A2W5WVL3</accession>
<dbReference type="InterPro" id="IPR003737">
    <property type="entry name" value="GlcNAc_PI_deacetylase-related"/>
</dbReference>
<organism evidence="3 4">
    <name type="scientific">Xylanimonas oleitrophica</name>
    <dbReference type="NCBI Taxonomy" id="2607479"/>
    <lineage>
        <taxon>Bacteria</taxon>
        <taxon>Bacillati</taxon>
        <taxon>Actinomycetota</taxon>
        <taxon>Actinomycetes</taxon>
        <taxon>Micrococcales</taxon>
        <taxon>Promicromonosporaceae</taxon>
        <taxon>Xylanimonas</taxon>
    </lineage>
</organism>
<proteinExistence type="predicted"/>
<sequence>MATGDGVARTAGGTSRPAGEAARPEEGSSPRAASGADAERATPSPLVSPAPSRVVPAGGLVAVHAHPDDETLSTGGLIATWAAAGLPVTVVTCTRGERGEVIALPGTTSEGLAHLEGDGVALAAHREAELATALLALGGGEAGAVGHRFLDQVDVPGTAQPAASGRPGARYEDSGMAWVAPGVAGPDPEARAGFATVPIDDAALRLAALLRRLRPAVVATYERGGGYGHPDHVRAHAVTVRALHLAASDDAALPGSPWRPQLWQAVAAAGELRAARSALAAAADVRGAAARAGLTFPADDDPLPALARDDAALGDLPPGALATVPLGPVLDRVVGALRAHATQVQHVTVPTAPSAHLAGAGVLGWYALSNAVVAPLRAHERYLVTAGAADAQAASVGSAG</sequence>
<dbReference type="PANTHER" id="PTHR12993">
    <property type="entry name" value="N-ACETYLGLUCOSAMINYL-PHOSPHATIDYLINOSITOL DE-N-ACETYLASE-RELATED"/>
    <property type="match status" value="1"/>
</dbReference>